<evidence type="ECO:0000313" key="2">
    <source>
        <dbReference type="EMBL" id="MBW7454706.1"/>
    </source>
</evidence>
<feature type="transmembrane region" description="Helical" evidence="1">
    <location>
        <begin position="134"/>
        <end position="153"/>
    </location>
</feature>
<feature type="transmembrane region" description="Helical" evidence="1">
    <location>
        <begin position="236"/>
        <end position="255"/>
    </location>
</feature>
<feature type="transmembrane region" description="Helical" evidence="1">
    <location>
        <begin position="400"/>
        <end position="417"/>
    </location>
</feature>
<feature type="transmembrane region" description="Helical" evidence="1">
    <location>
        <begin position="347"/>
        <end position="366"/>
    </location>
</feature>
<feature type="transmembrane region" description="Helical" evidence="1">
    <location>
        <begin position="12"/>
        <end position="32"/>
    </location>
</feature>
<feature type="transmembrane region" description="Helical" evidence="1">
    <location>
        <begin position="61"/>
        <end position="82"/>
    </location>
</feature>
<keyword evidence="1" id="KW-1133">Transmembrane helix</keyword>
<dbReference type="Proteomes" id="UP001519887">
    <property type="component" value="Unassembled WGS sequence"/>
</dbReference>
<accession>A0ABS7C1D3</accession>
<sequence length="441" mass="50357">MDLKAQAISKDFITKYFIFGIGVICLSAWYYFKSAEIFLYYGILVNIALIYRVRNSKILQIMFLFILTYTLNLLPYFSFGINITFYERFQKEDIFEFAMFLHVLFLLVLYLFLKKDINKNKEIFINRLPNKDNAIVYGLGVFAMSVILIIGQTGHRLVEGQGFQLTQGLAINEYFLIFTALAYLFSGKIKARNLLIIVLSILFIVKNTVAEGRIESLQMLLLLFILYVDHKKISNLFFSLGSIVGYLVMTIFADIRVSTGTISLFKTGQDGSRFLQSNQGDVFYNSAVYIGLIKEQVFSDMVRSRSFIGFIERIFLPSKFATGGANLSSLSAQYAQSGGGGLISTYFYVWLSYAGTILIAIFLAILFNRVYRAKNQYLQFYLVMVLCTIPRWFAYDPITLFKLTSYGVVFFFCFNQLHTIVGKTSKSVIGLPPKLASRADR</sequence>
<reference evidence="2 3" key="1">
    <citation type="submission" date="2021-07" db="EMBL/GenBank/DDBJ databases">
        <title>Paenibacillus radiodurans sp. nov., isolated from the southeastern edge of Tengger Desert.</title>
        <authorList>
            <person name="Zhang G."/>
        </authorList>
    </citation>
    <scope>NUCLEOTIDE SEQUENCE [LARGE SCALE GENOMIC DNA]</scope>
    <source>
        <strain evidence="2 3">CCM 7311</strain>
    </source>
</reference>
<protein>
    <recommendedName>
        <fullName evidence="4">O-antigen polysaccharide polymerase Wzy</fullName>
    </recommendedName>
</protein>
<feature type="transmembrane region" description="Helical" evidence="1">
    <location>
        <begin position="38"/>
        <end position="54"/>
    </location>
</feature>
<feature type="transmembrane region" description="Helical" evidence="1">
    <location>
        <begin position="94"/>
        <end position="113"/>
    </location>
</feature>
<feature type="transmembrane region" description="Helical" evidence="1">
    <location>
        <begin position="378"/>
        <end position="394"/>
    </location>
</feature>
<keyword evidence="1" id="KW-0472">Membrane</keyword>
<name>A0ABS7C1D3_9BACL</name>
<evidence type="ECO:0000256" key="1">
    <source>
        <dbReference type="SAM" id="Phobius"/>
    </source>
</evidence>
<organism evidence="2 3">
    <name type="scientific">Paenibacillus sepulcri</name>
    <dbReference type="NCBI Taxonomy" id="359917"/>
    <lineage>
        <taxon>Bacteria</taxon>
        <taxon>Bacillati</taxon>
        <taxon>Bacillota</taxon>
        <taxon>Bacilli</taxon>
        <taxon>Bacillales</taxon>
        <taxon>Paenibacillaceae</taxon>
        <taxon>Paenibacillus</taxon>
    </lineage>
</organism>
<evidence type="ECO:0008006" key="4">
    <source>
        <dbReference type="Google" id="ProtNLM"/>
    </source>
</evidence>
<dbReference type="RefSeq" id="WP_210038256.1">
    <property type="nucleotide sequence ID" value="NZ_JBHLVU010000022.1"/>
</dbReference>
<gene>
    <name evidence="2" type="ORF">K0U00_11755</name>
</gene>
<evidence type="ECO:0000313" key="3">
    <source>
        <dbReference type="Proteomes" id="UP001519887"/>
    </source>
</evidence>
<comment type="caution">
    <text evidence="2">The sequence shown here is derived from an EMBL/GenBank/DDBJ whole genome shotgun (WGS) entry which is preliminary data.</text>
</comment>
<keyword evidence="3" id="KW-1185">Reference proteome</keyword>
<feature type="transmembrane region" description="Helical" evidence="1">
    <location>
        <begin position="165"/>
        <end position="184"/>
    </location>
</feature>
<proteinExistence type="predicted"/>
<dbReference type="EMBL" id="JAHZIK010000238">
    <property type="protein sequence ID" value="MBW7454706.1"/>
    <property type="molecule type" value="Genomic_DNA"/>
</dbReference>
<keyword evidence="1" id="KW-0812">Transmembrane</keyword>